<dbReference type="Proteomes" id="UP001143856">
    <property type="component" value="Unassembled WGS sequence"/>
</dbReference>
<sequence>MAGIIGDVISGIVTPLQLINAMQALFGKHFGYRTTHAKGLLVEGVFTPSEQARGLSVAGHFNQPSTPVVARFSQGGGIPNIPDADVNATPKGFAMRFNVNAFTHTDLVTHSFNGFATRTGEEFLAFLKIFREFGIAKSELEKAKAGGGDYSKQEKNFGEVATRFQAFLAGHPSANVFVNGPKPNPIDFGTLTYYEPNTHVLTNSTGKTVNVRYRLDPEAGEQLYPPEELSKLGRDYLEDDLRKRFPQKPIAFNIVAHIADPDDVLDDATVPYKSTTFVPVGRVVINKVSDFNNIKQQHISFSPSPDTGGIRGIVPSKDPLIQTRKGVYLISSEQRKHEGVNSKSVTTSVARAISHKLNWRRLHVSGESKANSDEN</sequence>
<reference evidence="1" key="1">
    <citation type="submission" date="2022-10" db="EMBL/GenBank/DDBJ databases">
        <title>Genome Sequence of Xylaria curta.</title>
        <authorList>
            <person name="Buettner E."/>
        </authorList>
    </citation>
    <scope>NUCLEOTIDE SEQUENCE</scope>
    <source>
        <strain evidence="1">Babe10</strain>
    </source>
</reference>
<protein>
    <submittedName>
        <fullName evidence="1">Uncharacterized protein</fullName>
    </submittedName>
</protein>
<gene>
    <name evidence="1" type="ORF">NUW58_g9559</name>
</gene>
<evidence type="ECO:0000313" key="2">
    <source>
        <dbReference type="Proteomes" id="UP001143856"/>
    </source>
</evidence>
<evidence type="ECO:0000313" key="1">
    <source>
        <dbReference type="EMBL" id="KAJ2970904.1"/>
    </source>
</evidence>
<organism evidence="1 2">
    <name type="scientific">Xylaria curta</name>
    <dbReference type="NCBI Taxonomy" id="42375"/>
    <lineage>
        <taxon>Eukaryota</taxon>
        <taxon>Fungi</taxon>
        <taxon>Dikarya</taxon>
        <taxon>Ascomycota</taxon>
        <taxon>Pezizomycotina</taxon>
        <taxon>Sordariomycetes</taxon>
        <taxon>Xylariomycetidae</taxon>
        <taxon>Xylariales</taxon>
        <taxon>Xylariaceae</taxon>
        <taxon>Xylaria</taxon>
    </lineage>
</organism>
<dbReference type="EMBL" id="JAPDGR010003533">
    <property type="protein sequence ID" value="KAJ2970904.1"/>
    <property type="molecule type" value="Genomic_DNA"/>
</dbReference>
<name>A0ACC1MVS5_9PEZI</name>
<keyword evidence="2" id="KW-1185">Reference proteome</keyword>
<accession>A0ACC1MVS5</accession>
<proteinExistence type="predicted"/>
<comment type="caution">
    <text evidence="1">The sequence shown here is derived from an EMBL/GenBank/DDBJ whole genome shotgun (WGS) entry which is preliminary data.</text>
</comment>